<dbReference type="Proteomes" id="UP001283361">
    <property type="component" value="Unassembled WGS sequence"/>
</dbReference>
<name>A0AAE1E2U7_9GAST</name>
<gene>
    <name evidence="1" type="ORF">RRG08_065479</name>
</gene>
<organism evidence="1 2">
    <name type="scientific">Elysia crispata</name>
    <name type="common">lettuce slug</name>
    <dbReference type="NCBI Taxonomy" id="231223"/>
    <lineage>
        <taxon>Eukaryota</taxon>
        <taxon>Metazoa</taxon>
        <taxon>Spiralia</taxon>
        <taxon>Lophotrochozoa</taxon>
        <taxon>Mollusca</taxon>
        <taxon>Gastropoda</taxon>
        <taxon>Heterobranchia</taxon>
        <taxon>Euthyneura</taxon>
        <taxon>Panpulmonata</taxon>
        <taxon>Sacoglossa</taxon>
        <taxon>Placobranchoidea</taxon>
        <taxon>Plakobranchidae</taxon>
        <taxon>Elysia</taxon>
    </lineage>
</organism>
<evidence type="ECO:0000313" key="1">
    <source>
        <dbReference type="EMBL" id="KAK3791927.1"/>
    </source>
</evidence>
<dbReference type="EMBL" id="JAWDGP010001427">
    <property type="protein sequence ID" value="KAK3791927.1"/>
    <property type="molecule type" value="Genomic_DNA"/>
</dbReference>
<accession>A0AAE1E2U7</accession>
<protein>
    <submittedName>
        <fullName evidence="1">Uncharacterized protein</fullName>
    </submittedName>
</protein>
<sequence>MRLCRTYKIREHQRMFSTHQQSAMVGSQFMDVSEPGIEPNTYLQHRVSNLESNPTLIYSTVSRTWNRTQHLSTAPCLEPGIEPNTYLQHRVSNLESNPTLIYITVSPNLESNPTLIYSTVSPNLESNPTLIYITVSPNLESNTTLIYITAAAMTAACLKPCTAYHLSGKLMVSRKRYDRI</sequence>
<dbReference type="AlphaFoldDB" id="A0AAE1E2U7"/>
<reference evidence="1" key="1">
    <citation type="journal article" date="2023" name="G3 (Bethesda)">
        <title>A reference genome for the long-term kleptoplast-retaining sea slug Elysia crispata morphotype clarki.</title>
        <authorList>
            <person name="Eastman K.E."/>
            <person name="Pendleton A.L."/>
            <person name="Shaikh M.A."/>
            <person name="Suttiyut T."/>
            <person name="Ogas R."/>
            <person name="Tomko P."/>
            <person name="Gavelis G."/>
            <person name="Widhalm J.R."/>
            <person name="Wisecaver J.H."/>
        </authorList>
    </citation>
    <scope>NUCLEOTIDE SEQUENCE</scope>
    <source>
        <strain evidence="1">ECLA1</strain>
    </source>
</reference>
<comment type="caution">
    <text evidence="1">The sequence shown here is derived from an EMBL/GenBank/DDBJ whole genome shotgun (WGS) entry which is preliminary data.</text>
</comment>
<proteinExistence type="predicted"/>
<keyword evidence="2" id="KW-1185">Reference proteome</keyword>
<evidence type="ECO:0000313" key="2">
    <source>
        <dbReference type="Proteomes" id="UP001283361"/>
    </source>
</evidence>